<evidence type="ECO:0000256" key="1">
    <source>
        <dbReference type="ARBA" id="ARBA00022701"/>
    </source>
</evidence>
<comment type="caution">
    <text evidence="8">The sequence shown here is derived from an EMBL/GenBank/DDBJ whole genome shotgun (WGS) entry which is preliminary data.</text>
</comment>
<name>A0A6V8HTK6_TALPI</name>
<dbReference type="AlphaFoldDB" id="A0A6V8HTK6"/>
<evidence type="ECO:0000313" key="9">
    <source>
        <dbReference type="Proteomes" id="UP000053095"/>
    </source>
</evidence>
<feature type="compositionally biased region" description="Low complexity" evidence="7">
    <location>
        <begin position="944"/>
        <end position="959"/>
    </location>
</feature>
<keyword evidence="4 6" id="KW-0175">Coiled coil</keyword>
<feature type="compositionally biased region" description="Polar residues" evidence="7">
    <location>
        <begin position="1047"/>
        <end position="1060"/>
    </location>
</feature>
<feature type="coiled-coil region" evidence="6">
    <location>
        <begin position="557"/>
        <end position="661"/>
    </location>
</feature>
<evidence type="ECO:0000256" key="4">
    <source>
        <dbReference type="ARBA" id="ARBA00023054"/>
    </source>
</evidence>
<dbReference type="PANTHER" id="PTHR37739:SF16">
    <property type="entry name" value="KINESIN-LIKE PROTEIN"/>
    <property type="match status" value="1"/>
</dbReference>
<keyword evidence="2" id="KW-0547">Nucleotide-binding</keyword>
<evidence type="ECO:0000256" key="5">
    <source>
        <dbReference type="ARBA" id="ARBA00023175"/>
    </source>
</evidence>
<keyword evidence="5" id="KW-0505">Motor protein</keyword>
<feature type="coiled-coil region" evidence="6">
    <location>
        <begin position="691"/>
        <end position="746"/>
    </location>
</feature>
<evidence type="ECO:0000313" key="8">
    <source>
        <dbReference type="EMBL" id="GAM43851.1"/>
    </source>
</evidence>
<evidence type="ECO:0000256" key="3">
    <source>
        <dbReference type="ARBA" id="ARBA00022840"/>
    </source>
</evidence>
<feature type="coiled-coil region" evidence="6">
    <location>
        <begin position="858"/>
        <end position="899"/>
    </location>
</feature>
<evidence type="ECO:0000256" key="6">
    <source>
        <dbReference type="SAM" id="Coils"/>
    </source>
</evidence>
<evidence type="ECO:0000256" key="7">
    <source>
        <dbReference type="SAM" id="MobiDB-lite"/>
    </source>
</evidence>
<sequence>METDNKTDIQLLVKRIERAVTAPYTPDLQRIDRDIDYVSDATLRQWVDCKPCQVSLLAAVLLEQRPTSNKLLARFGSIETVRDALLDREPALLDQSLHRAIENGNEDDLNICVSLLSNPLPQDIAAPARVPVFLTKLLGDVAQNPCAAKIKPLYDVMQGLLSNADLIQLLPNNLMEAFQHEGTKILRNLNDPLGTLLSLATFTRIRKLWKPRDTTQRQPQWLGNICQIFGPKSSNKTLDLVVISAVMACSTSSNGYTLNERILLVRLAIEICHEIDDELRRTWLSANSPKLAKLCEKLKRPDIDAELQVTGLALLITFSQWLTLPGEVYSSIREQLYTQPTYNVVNALPELVRDILFDRLLIYYDTEYLGFCLSTIHGLGPDNDKHLPGLTKLKIRQLLISTLRKSERASDLRRSFLRRLSESELSMGVLRDYAQEFSTRKGPPRCEESHVCCTATSSERDKLFFEWLGCIHSAIDAEGAESQKIFSCYHKLVDFFLKSLQENAATTRLCLFSQLKEPERNGYFSQKVAKTTVIDNTEGSSHEWRSKVANLLIENARTSHETVIQQMEAMLQDFENRCSNVEEPLAVAVREREELNQQLEASRHLNQQLEQQIRQSAEMVNALRKQLDESIAQARDYSFQIAHLTDQVDAQQTELDTARKDARDGIEMANSKARDRELDLMATVAERDDLLEEQQLEIEAVSKERAQLKEALDAGAERHQALSRDYDNLRQEMAQLQKNAAQDCDVLRHEITKLQQVMEIRESTNVEKNNRIITLGETNKDLQNENQMLKDKLEQAQSNWEKSLSALEEAHQKYKSSMADMETKCKDQVSEAQNQAQHLAERHQLEISTLRLDATNSAAKAEKELRARNKKIQYLEKKVEALRNERAAKAREFSEAQEHISRLMSVMGFTKEKDESSNKQPAAGPSKAKEPVRRSTRLSLLQAQSPSQTEMTTTQTQSSYPAIPLPSTESFFNQDATITTRRRSHRFSQATSFVNDENTTYFSSTQERAIEGLSGVRRQPLGNLDRNSPKKSPPSTNPKDAEHDKLGQQTQIESQANINITDLDLDLDFEDEDVLTSTVAR</sequence>
<feature type="region of interest" description="Disordered" evidence="7">
    <location>
        <begin position="1012"/>
        <end position="1063"/>
    </location>
</feature>
<accession>A0A6V8HTK6</accession>
<gene>
    <name evidence="8" type="ORF">TCE0_060r19004</name>
</gene>
<feature type="region of interest" description="Disordered" evidence="7">
    <location>
        <begin position="910"/>
        <end position="968"/>
    </location>
</feature>
<dbReference type="InterPro" id="IPR044986">
    <property type="entry name" value="KIF15/KIN-12"/>
</dbReference>
<keyword evidence="1" id="KW-0493">Microtubule</keyword>
<dbReference type="PANTHER" id="PTHR37739">
    <property type="entry name" value="KINESIN-LIKE PROTEIN KIN-12D"/>
    <property type="match status" value="1"/>
</dbReference>
<proteinExistence type="predicted"/>
<dbReference type="GO" id="GO:0005524">
    <property type="term" value="F:ATP binding"/>
    <property type="evidence" value="ECO:0007669"/>
    <property type="project" value="UniProtKB-KW"/>
</dbReference>
<feature type="coiled-coil region" evidence="6">
    <location>
        <begin position="772"/>
        <end position="824"/>
    </location>
</feature>
<dbReference type="Proteomes" id="UP000053095">
    <property type="component" value="Unassembled WGS sequence"/>
</dbReference>
<organism evidence="8 9">
    <name type="scientific">Talaromyces pinophilus</name>
    <name type="common">Penicillium pinophilum</name>
    <dbReference type="NCBI Taxonomy" id="128442"/>
    <lineage>
        <taxon>Eukaryota</taxon>
        <taxon>Fungi</taxon>
        <taxon>Dikarya</taxon>
        <taxon>Ascomycota</taxon>
        <taxon>Pezizomycotina</taxon>
        <taxon>Eurotiomycetes</taxon>
        <taxon>Eurotiomycetidae</taxon>
        <taxon>Eurotiales</taxon>
        <taxon>Trichocomaceae</taxon>
        <taxon>Talaromyces</taxon>
        <taxon>Talaromyces sect. Talaromyces</taxon>
    </lineage>
</organism>
<keyword evidence="9" id="KW-1185">Reference proteome</keyword>
<dbReference type="EMBL" id="DF933856">
    <property type="protein sequence ID" value="GAM43851.1"/>
    <property type="molecule type" value="Genomic_DNA"/>
</dbReference>
<protein>
    <submittedName>
        <fullName evidence="8">Uncharacterized protein</fullName>
    </submittedName>
</protein>
<reference evidence="9" key="1">
    <citation type="journal article" date="2015" name="Genome Announc.">
        <title>Draft genome sequence of Talaromyces cellulolyticus strain Y-94, a source of lignocellulosic biomass-degrading enzymes.</title>
        <authorList>
            <person name="Fujii T."/>
            <person name="Koike H."/>
            <person name="Sawayama S."/>
            <person name="Yano S."/>
            <person name="Inoue H."/>
        </authorList>
    </citation>
    <scope>NUCLEOTIDE SEQUENCE [LARGE SCALE GENOMIC DNA]</scope>
    <source>
        <strain evidence="9">Y-94</strain>
    </source>
</reference>
<keyword evidence="3" id="KW-0067">ATP-binding</keyword>
<evidence type="ECO:0000256" key="2">
    <source>
        <dbReference type="ARBA" id="ARBA00022741"/>
    </source>
</evidence>
<dbReference type="GO" id="GO:0005874">
    <property type="term" value="C:microtubule"/>
    <property type="evidence" value="ECO:0007669"/>
    <property type="project" value="UniProtKB-KW"/>
</dbReference>